<feature type="region of interest" description="Disordered" evidence="1">
    <location>
        <begin position="68"/>
        <end position="124"/>
    </location>
</feature>
<protein>
    <recommendedName>
        <fullName evidence="2">F-box domain-containing protein</fullName>
    </recommendedName>
</protein>
<dbReference type="VEuPathDB" id="AmoebaDB:NfTy_061080"/>
<dbReference type="OMA" id="VAPELIC"/>
<dbReference type="InterPro" id="IPR036047">
    <property type="entry name" value="F-box-like_dom_sf"/>
</dbReference>
<name>A0A6A5BE57_NAEFO</name>
<dbReference type="PROSITE" id="PS50181">
    <property type="entry name" value="FBOX"/>
    <property type="match status" value="1"/>
</dbReference>
<feature type="compositionally biased region" description="Basic and acidic residues" evidence="1">
    <location>
        <begin position="112"/>
        <end position="121"/>
    </location>
</feature>
<evidence type="ECO:0000313" key="3">
    <source>
        <dbReference type="EMBL" id="KAF0972365.1"/>
    </source>
</evidence>
<dbReference type="Proteomes" id="UP000444721">
    <property type="component" value="Unassembled WGS sequence"/>
</dbReference>
<organism evidence="3 4">
    <name type="scientific">Naegleria fowleri</name>
    <name type="common">Brain eating amoeba</name>
    <dbReference type="NCBI Taxonomy" id="5763"/>
    <lineage>
        <taxon>Eukaryota</taxon>
        <taxon>Discoba</taxon>
        <taxon>Heterolobosea</taxon>
        <taxon>Tetramitia</taxon>
        <taxon>Eutetramitia</taxon>
        <taxon>Vahlkampfiidae</taxon>
        <taxon>Naegleria</taxon>
    </lineage>
</organism>
<comment type="caution">
    <text evidence="3">The sequence shown here is derived from an EMBL/GenBank/DDBJ whole genome shotgun (WGS) entry which is preliminary data.</text>
</comment>
<reference evidence="3 4" key="1">
    <citation type="journal article" date="2019" name="Sci. Rep.">
        <title>Nanopore sequencing improves the draft genome of the human pathogenic amoeba Naegleria fowleri.</title>
        <authorList>
            <person name="Liechti N."/>
            <person name="Schurch N."/>
            <person name="Bruggmann R."/>
            <person name="Wittwer M."/>
        </authorList>
    </citation>
    <scope>NUCLEOTIDE SEQUENCE [LARGE SCALE GENOMIC DNA]</scope>
    <source>
        <strain evidence="3 4">ATCC 30894</strain>
    </source>
</reference>
<dbReference type="InterPro" id="IPR001810">
    <property type="entry name" value="F-box_dom"/>
</dbReference>
<dbReference type="Pfam" id="PF12937">
    <property type="entry name" value="F-box-like"/>
    <property type="match status" value="1"/>
</dbReference>
<dbReference type="VEuPathDB" id="AmoebaDB:FDP41_009268"/>
<feature type="domain" description="F-box" evidence="2">
    <location>
        <begin position="122"/>
        <end position="158"/>
    </location>
</feature>
<feature type="compositionally biased region" description="Basic residues" evidence="1">
    <location>
        <begin position="91"/>
        <end position="103"/>
    </location>
</feature>
<dbReference type="RefSeq" id="XP_044557080.1">
    <property type="nucleotide sequence ID" value="XM_044713208.1"/>
</dbReference>
<gene>
    <name evidence="3" type="ORF">FDP41_009268</name>
</gene>
<dbReference type="SUPFAM" id="SSF81383">
    <property type="entry name" value="F-box domain"/>
    <property type="match status" value="1"/>
</dbReference>
<evidence type="ECO:0000256" key="1">
    <source>
        <dbReference type="SAM" id="MobiDB-lite"/>
    </source>
</evidence>
<proteinExistence type="predicted"/>
<sequence>MYSNSAERSLYSLLIWPCAPHWNTKDILESKPLVTPTKSLTLQHNSKEPQGPLKNQISILLQRTLEEDKKKCNPMNVDDEEKKKPSSSSTSKKKRKKMNRMKRMKGEASQGDDEKEKKERTVSPLESLPQENHLHILSYLNRKDLKRVGAVCKLFQTLALSKSLLVAPELICFHSKTTFNEDTLGIGLKMEFRENDGVLMNITSPLDLISKHAFYYEGVRKSIWGQPMSKWLPIYINKHHGNLSALQMAIQDIYQSHPNISPKTPNLFQWRALDMMSKLMNSIIVEIMKGNVHASIKALQGYCYFHRWMLFLVQQYPECLSELENQVQNFVKFDQYRHKYACPNLGEFLTKLSVLGPSGLTWNYIRDAVVQEAATRNVLWVLKQFPHLSNFEGISDSERIEKTWQANQVSCKLIMFHVFFLKNVVEKHGQRSLEEIGRLYDMNYGCCLEDNLEELLQKELFKIQEVATLREYCE</sequence>
<dbReference type="GeneID" id="68116485"/>
<dbReference type="AlphaFoldDB" id="A0A6A5BE57"/>
<dbReference type="Gene3D" id="1.20.1280.50">
    <property type="match status" value="1"/>
</dbReference>
<dbReference type="OrthoDB" id="109543at2759"/>
<evidence type="ECO:0000313" key="4">
    <source>
        <dbReference type="Proteomes" id="UP000444721"/>
    </source>
</evidence>
<accession>A0A6A5BE57</accession>
<dbReference type="VEuPathDB" id="AmoebaDB:NF0048830"/>
<evidence type="ECO:0000259" key="2">
    <source>
        <dbReference type="PROSITE" id="PS50181"/>
    </source>
</evidence>
<keyword evidence="4" id="KW-1185">Reference proteome</keyword>
<dbReference type="EMBL" id="VFQX01000068">
    <property type="protein sequence ID" value="KAF0972365.1"/>
    <property type="molecule type" value="Genomic_DNA"/>
</dbReference>